<dbReference type="SUPFAM" id="SSF50494">
    <property type="entry name" value="Trypsin-like serine proteases"/>
    <property type="match status" value="1"/>
</dbReference>
<feature type="compositionally biased region" description="Basic and acidic residues" evidence="1">
    <location>
        <begin position="69"/>
        <end position="80"/>
    </location>
</feature>
<feature type="region of interest" description="Disordered" evidence="1">
    <location>
        <begin position="332"/>
        <end position="351"/>
    </location>
</feature>
<dbReference type="Gene3D" id="2.40.10.10">
    <property type="entry name" value="Trypsin-like serine proteases"/>
    <property type="match status" value="2"/>
</dbReference>
<feature type="region of interest" description="Disordered" evidence="1">
    <location>
        <begin position="55"/>
        <end position="82"/>
    </location>
</feature>
<evidence type="ECO:0000313" key="2">
    <source>
        <dbReference type="EMBL" id="MFB2936782.1"/>
    </source>
</evidence>
<dbReference type="InterPro" id="IPR009003">
    <property type="entry name" value="Peptidase_S1_PA"/>
</dbReference>
<keyword evidence="2" id="KW-0378">Hydrolase</keyword>
<keyword evidence="2" id="KW-0645">Protease</keyword>
<keyword evidence="3" id="KW-1185">Reference proteome</keyword>
<dbReference type="Pfam" id="PF13365">
    <property type="entry name" value="Trypsin_2"/>
    <property type="match status" value="1"/>
</dbReference>
<organism evidence="2 3">
    <name type="scientific">Floridaenema fluviatile BLCC-F154</name>
    <dbReference type="NCBI Taxonomy" id="3153640"/>
    <lineage>
        <taxon>Bacteria</taxon>
        <taxon>Bacillati</taxon>
        <taxon>Cyanobacteriota</taxon>
        <taxon>Cyanophyceae</taxon>
        <taxon>Oscillatoriophycideae</taxon>
        <taxon>Aerosakkonematales</taxon>
        <taxon>Aerosakkonemataceae</taxon>
        <taxon>Floridanema</taxon>
        <taxon>Floridanema fluviatile</taxon>
    </lineage>
</organism>
<accession>A0ABV4YD78</accession>
<name>A0ABV4YD78_9CYAN</name>
<dbReference type="EMBL" id="JBHFNS010000062">
    <property type="protein sequence ID" value="MFB2936782.1"/>
    <property type="molecule type" value="Genomic_DNA"/>
</dbReference>
<comment type="caution">
    <text evidence="2">The sequence shown here is derived from an EMBL/GenBank/DDBJ whole genome shotgun (WGS) entry which is preliminary data.</text>
</comment>
<dbReference type="Proteomes" id="UP001576776">
    <property type="component" value="Unassembled WGS sequence"/>
</dbReference>
<protein>
    <submittedName>
        <fullName evidence="2">Serine protease</fullName>
    </submittedName>
</protein>
<reference evidence="2 3" key="1">
    <citation type="submission" date="2024-09" db="EMBL/GenBank/DDBJ databases">
        <title>Floridaenema gen nov. (Aerosakkonemataceae, Aerosakkonematales ord. nov., Cyanobacteria) from benthic tropical and subtropical fresh waters, with the description of four new species.</title>
        <authorList>
            <person name="Moretto J.A."/>
            <person name="Berthold D.E."/>
            <person name="Lefler F.W."/>
            <person name="Huang I.-S."/>
            <person name="Laughinghouse H. IV."/>
        </authorList>
    </citation>
    <scope>NUCLEOTIDE SEQUENCE [LARGE SCALE GENOMIC DNA]</scope>
    <source>
        <strain evidence="2 3">BLCC-F154</strain>
    </source>
</reference>
<gene>
    <name evidence="2" type="ORF">ACE1B6_16140</name>
</gene>
<dbReference type="RefSeq" id="WP_413258277.1">
    <property type="nucleotide sequence ID" value="NZ_JBHFNS010000062.1"/>
</dbReference>
<dbReference type="GO" id="GO:0008233">
    <property type="term" value="F:peptidase activity"/>
    <property type="evidence" value="ECO:0007669"/>
    <property type="project" value="UniProtKB-KW"/>
</dbReference>
<sequence length="368" mass="40698">MKINWFLCLIVIVGLVTQYQKNQSQLWQVVSKLPKPWEKRQDIVVQNNPFSNAIPTGKSINITPQPKNIKSEPTKPEKPKVLSPDKINEAAEKSTVFISISGKIVGSGVIIGQSGNTIYVLTASHVIGIPPGEKEDPYKITTNDGEEFEVGFSRYDETVKQLSNTDLSVLVLKSNALQIKNDRIAQLAISISAQRPVYIFGYLPCSLSAKREKPKQYQWSKGKIFNFESTPKFDPETKLGGYDVYYNNNTITGMSGSPVFDAFGRVIAIHAKTEQKKASYDSEACEPLPSEPNLSFGENWGVSIKTFSNLKSYWPPGLETVLQTDSSFVGESKLVKQDPSPNSTETVSPVGVNCGPFRKPGEVCPNKR</sequence>
<evidence type="ECO:0000313" key="3">
    <source>
        <dbReference type="Proteomes" id="UP001576776"/>
    </source>
</evidence>
<evidence type="ECO:0000256" key="1">
    <source>
        <dbReference type="SAM" id="MobiDB-lite"/>
    </source>
</evidence>
<dbReference type="InterPro" id="IPR043504">
    <property type="entry name" value="Peptidase_S1_PA_chymotrypsin"/>
</dbReference>
<dbReference type="GO" id="GO:0006508">
    <property type="term" value="P:proteolysis"/>
    <property type="evidence" value="ECO:0007669"/>
    <property type="project" value="UniProtKB-KW"/>
</dbReference>
<proteinExistence type="predicted"/>
<feature type="compositionally biased region" description="Polar residues" evidence="1">
    <location>
        <begin position="55"/>
        <end position="68"/>
    </location>
</feature>